<feature type="domain" description="SH3" evidence="4">
    <location>
        <begin position="570"/>
        <end position="633"/>
    </location>
</feature>
<dbReference type="FunFam" id="1.20.900.10:FF:000063">
    <property type="entry name" value="Rho guanine nucleotide exchange factor (GEF) 37"/>
    <property type="match status" value="1"/>
</dbReference>
<dbReference type="Pfam" id="PF00621">
    <property type="entry name" value="RhoGEF"/>
    <property type="match status" value="1"/>
</dbReference>
<feature type="compositionally biased region" description="Acidic residues" evidence="3">
    <location>
        <begin position="22"/>
        <end position="46"/>
    </location>
</feature>
<keyword evidence="1 2" id="KW-0728">SH3 domain</keyword>
<evidence type="ECO:0000313" key="6">
    <source>
        <dbReference type="Ensembl" id="ENSNMLP00000044588.1"/>
    </source>
</evidence>
<reference evidence="6" key="2">
    <citation type="submission" date="2025-09" db="UniProtKB">
        <authorList>
            <consortium name="Ensembl"/>
        </authorList>
    </citation>
    <scope>IDENTIFICATION</scope>
</reference>
<dbReference type="SUPFAM" id="SSF48065">
    <property type="entry name" value="DBL homology domain (DH-domain)"/>
    <property type="match status" value="1"/>
</dbReference>
<proteinExistence type="predicted"/>
<feature type="region of interest" description="Disordered" evidence="3">
    <location>
        <begin position="1"/>
        <end position="47"/>
    </location>
</feature>
<evidence type="ECO:0000259" key="5">
    <source>
        <dbReference type="PROSITE" id="PS50010"/>
    </source>
</evidence>
<dbReference type="PANTHER" id="PTHR22834">
    <property type="entry name" value="NUCLEAR FUSION PROTEIN FUS2"/>
    <property type="match status" value="1"/>
</dbReference>
<dbReference type="GO" id="GO:0005737">
    <property type="term" value="C:cytoplasm"/>
    <property type="evidence" value="ECO:0007669"/>
    <property type="project" value="TreeGrafter"/>
</dbReference>
<dbReference type="Ensembl" id="ENSNMLT00000049503.1">
    <property type="protein sequence ID" value="ENSNMLP00000044588.1"/>
    <property type="gene ID" value="ENSNMLG00000026988.1"/>
</dbReference>
<feature type="domain" description="DH" evidence="5">
    <location>
        <begin position="90"/>
        <end position="277"/>
    </location>
</feature>
<accession>A0A8C6V116</accession>
<keyword evidence="7" id="KW-1185">Reference proteome</keyword>
<dbReference type="SUPFAM" id="SSF103657">
    <property type="entry name" value="BAR/IMD domain-like"/>
    <property type="match status" value="1"/>
</dbReference>
<evidence type="ECO:0000256" key="3">
    <source>
        <dbReference type="SAM" id="MobiDB-lite"/>
    </source>
</evidence>
<organism evidence="6 7">
    <name type="scientific">Neogobius melanostomus</name>
    <name type="common">round goby</name>
    <dbReference type="NCBI Taxonomy" id="47308"/>
    <lineage>
        <taxon>Eukaryota</taxon>
        <taxon>Metazoa</taxon>
        <taxon>Chordata</taxon>
        <taxon>Craniata</taxon>
        <taxon>Vertebrata</taxon>
        <taxon>Euteleostomi</taxon>
        <taxon>Actinopterygii</taxon>
        <taxon>Neopterygii</taxon>
        <taxon>Teleostei</taxon>
        <taxon>Neoteleostei</taxon>
        <taxon>Acanthomorphata</taxon>
        <taxon>Gobiaria</taxon>
        <taxon>Gobiiformes</taxon>
        <taxon>Gobioidei</taxon>
        <taxon>Gobiidae</taxon>
        <taxon>Benthophilinae</taxon>
        <taxon>Neogobiini</taxon>
        <taxon>Neogobius</taxon>
    </lineage>
</organism>
<dbReference type="InterPro" id="IPR000219">
    <property type="entry name" value="DH_dom"/>
</dbReference>
<dbReference type="SMART" id="SM00326">
    <property type="entry name" value="SH3"/>
    <property type="match status" value="2"/>
</dbReference>
<evidence type="ECO:0000259" key="4">
    <source>
        <dbReference type="PROSITE" id="PS50002"/>
    </source>
</evidence>
<dbReference type="Gene3D" id="1.20.900.10">
    <property type="entry name" value="Dbl homology (DH) domain"/>
    <property type="match status" value="1"/>
</dbReference>
<dbReference type="Gene3D" id="1.20.1270.60">
    <property type="entry name" value="Arfaptin homology (AH) domain/BAR domain"/>
    <property type="match status" value="1"/>
</dbReference>
<dbReference type="PANTHER" id="PTHR22834:SF9">
    <property type="entry name" value="RHO GUANINE NUCLEOTIDE EXCHANGE FACTOR 37"/>
    <property type="match status" value="1"/>
</dbReference>
<dbReference type="Proteomes" id="UP000694523">
    <property type="component" value="Unplaced"/>
</dbReference>
<dbReference type="InterPro" id="IPR035899">
    <property type="entry name" value="DBL_dom_sf"/>
</dbReference>
<dbReference type="GO" id="GO:0005085">
    <property type="term" value="F:guanyl-nucleotide exchange factor activity"/>
    <property type="evidence" value="ECO:0007669"/>
    <property type="project" value="InterPro"/>
</dbReference>
<dbReference type="SMART" id="SM00325">
    <property type="entry name" value="RhoGEF"/>
    <property type="match status" value="1"/>
</dbReference>
<dbReference type="InterPro" id="IPR001452">
    <property type="entry name" value="SH3_domain"/>
</dbReference>
<dbReference type="InterPro" id="IPR051492">
    <property type="entry name" value="Dynamin-Rho_GEF"/>
</dbReference>
<evidence type="ECO:0000313" key="7">
    <source>
        <dbReference type="Proteomes" id="UP000694523"/>
    </source>
</evidence>
<feature type="region of interest" description="Disordered" evidence="3">
    <location>
        <begin position="623"/>
        <end position="663"/>
    </location>
</feature>
<feature type="domain" description="SH3" evidence="4">
    <location>
        <begin position="708"/>
        <end position="772"/>
    </location>
</feature>
<sequence>MEVPPRPQPPTLLLPLDKPMMPEDDFDSLFDPEDDVFSEGSDENSDLLDSASTLNMSICSQDSFIELKQESDEAQRKSEEEISQEIRAQRQRLAVEELLESERNYLRMLQLSAGAIRENLSKLQPPPVNLDSMFEHIPAIIAVTSRLLDSVDQNQLQPGDPDFLQTFCSSFLSLSSDIEAAYKEYLGNYSQVTVLEISYKQKEALWDEIVKVLKSSAPELKASSLSFFLVMPVQRIARYPLLLQTIKKHTDPSHPAYAQLEQTAQTSVALNCRINEYKRIREFREVADKYKKTESLSIKDMINRLNTHSIFKKTARLSQQIKHDTGIVPKLVDEEFDAQEGFFYLLEKCILELLENVETYLSHLQAFLSCKTEEFDLYMDAQRELVCYKEITTALRQWILPTFEKRLRALIHKPLCALRDLLIGPRNLIRKRLDKLLDYELIEAKSNLSYEEQAVANTYKTINTLLLTELPRFNTVSLQLIWRLLGTFSCLHRDLASDMTQLFQIFATQLSHSTMSPSAFWGWAEGAVLKGMRKLQDLCQTVEEALSAPLVMPVNPCWSLRLQTLCQKHPRERIFEATAAVVGSRDLDLTLIKGELVAVVSERDSRGDRRRWLVDAGGKRGYAPASKLRPYQASPAEGPPPPSPLSPRAEPRLEGKKPSLSLDLRPSALYPSALYPSPLSPSPLSPSPLSPYPLSPNAPVAPPMSPPVPMLQVVAAYPFTARSRGEVSIRAGEPIRVLAPHDKKGNPEWSLVQTRGGQSGYVPSNYLTMVPQQSYVRPYP</sequence>
<dbReference type="PROSITE" id="PS50010">
    <property type="entry name" value="DH_2"/>
    <property type="match status" value="1"/>
</dbReference>
<dbReference type="InterPro" id="IPR027267">
    <property type="entry name" value="AH/BAR_dom_sf"/>
</dbReference>
<reference evidence="6" key="1">
    <citation type="submission" date="2025-08" db="UniProtKB">
        <authorList>
            <consortium name="Ensembl"/>
        </authorList>
    </citation>
    <scope>IDENTIFICATION</scope>
</reference>
<feature type="compositionally biased region" description="Pro residues" evidence="3">
    <location>
        <begin position="1"/>
        <end position="12"/>
    </location>
</feature>
<dbReference type="SUPFAM" id="SSF50044">
    <property type="entry name" value="SH3-domain"/>
    <property type="match status" value="2"/>
</dbReference>
<dbReference type="Pfam" id="PF07653">
    <property type="entry name" value="SH3_2"/>
    <property type="match status" value="1"/>
</dbReference>
<dbReference type="InterPro" id="IPR036028">
    <property type="entry name" value="SH3-like_dom_sf"/>
</dbReference>
<evidence type="ECO:0000256" key="2">
    <source>
        <dbReference type="PROSITE-ProRule" id="PRU00192"/>
    </source>
</evidence>
<dbReference type="Pfam" id="PF14604">
    <property type="entry name" value="SH3_9"/>
    <property type="match status" value="1"/>
</dbReference>
<dbReference type="FunFam" id="1.20.1270.60:FF:000099">
    <property type="entry name" value="Rho guanine nucleotide exchange factor 37"/>
    <property type="match status" value="1"/>
</dbReference>
<protein>
    <submittedName>
        <fullName evidence="6">Rho guanine nucleotide exchange factor (GEF) 37</fullName>
    </submittedName>
</protein>
<dbReference type="AlphaFoldDB" id="A0A8C6V116"/>
<dbReference type="Gene3D" id="2.30.30.40">
    <property type="entry name" value="SH3 Domains"/>
    <property type="match status" value="2"/>
</dbReference>
<name>A0A8C6V116_9GOBI</name>
<dbReference type="PROSITE" id="PS50002">
    <property type="entry name" value="SH3"/>
    <property type="match status" value="2"/>
</dbReference>
<evidence type="ECO:0000256" key="1">
    <source>
        <dbReference type="ARBA" id="ARBA00022443"/>
    </source>
</evidence>